<organism evidence="6">
    <name type="scientific">Notodromas monacha</name>
    <dbReference type="NCBI Taxonomy" id="399045"/>
    <lineage>
        <taxon>Eukaryota</taxon>
        <taxon>Metazoa</taxon>
        <taxon>Ecdysozoa</taxon>
        <taxon>Arthropoda</taxon>
        <taxon>Crustacea</taxon>
        <taxon>Oligostraca</taxon>
        <taxon>Ostracoda</taxon>
        <taxon>Podocopa</taxon>
        <taxon>Podocopida</taxon>
        <taxon>Cypridocopina</taxon>
        <taxon>Cypridoidea</taxon>
        <taxon>Cyprididae</taxon>
        <taxon>Notodromas</taxon>
    </lineage>
</organism>
<feature type="region of interest" description="Disordered" evidence="4">
    <location>
        <begin position="262"/>
        <end position="285"/>
    </location>
</feature>
<name>A0A7R9BEC4_9CRUS</name>
<evidence type="ECO:0000259" key="5">
    <source>
        <dbReference type="PROSITE" id="PS51860"/>
    </source>
</evidence>
<evidence type="ECO:0000256" key="3">
    <source>
        <dbReference type="SAM" id="Coils"/>
    </source>
</evidence>
<dbReference type="EMBL" id="CAJPEX010000061">
    <property type="protein sequence ID" value="CAG0912901.1"/>
    <property type="molecule type" value="Genomic_DNA"/>
</dbReference>
<dbReference type="CDD" id="cd11622">
    <property type="entry name" value="HR1_PKN_1"/>
    <property type="match status" value="1"/>
</dbReference>
<feature type="domain" description="REM-1" evidence="5">
    <location>
        <begin position="141"/>
        <end position="216"/>
    </location>
</feature>
<dbReference type="EMBL" id="OA882098">
    <property type="protein sequence ID" value="CAD7272749.1"/>
    <property type="molecule type" value="Genomic_DNA"/>
</dbReference>
<dbReference type="InterPro" id="IPR036274">
    <property type="entry name" value="HR1_rpt_sf"/>
</dbReference>
<gene>
    <name evidence="6" type="ORF">NMOB1V02_LOCUS671</name>
</gene>
<dbReference type="GO" id="GO:0007165">
    <property type="term" value="P:signal transduction"/>
    <property type="evidence" value="ECO:0007669"/>
    <property type="project" value="InterPro"/>
</dbReference>
<dbReference type="AlphaFoldDB" id="A0A7R9BEC4"/>
<evidence type="ECO:0000256" key="4">
    <source>
        <dbReference type="SAM" id="MobiDB-lite"/>
    </source>
</evidence>
<evidence type="ECO:0000313" key="7">
    <source>
        <dbReference type="Proteomes" id="UP000678499"/>
    </source>
</evidence>
<keyword evidence="1" id="KW-0677">Repeat</keyword>
<dbReference type="SMART" id="SM00742">
    <property type="entry name" value="Hr1"/>
    <property type="match status" value="1"/>
</dbReference>
<dbReference type="Proteomes" id="UP000678499">
    <property type="component" value="Unassembled WGS sequence"/>
</dbReference>
<dbReference type="Gene3D" id="1.10.287.160">
    <property type="entry name" value="HR1 repeat"/>
    <property type="match status" value="1"/>
</dbReference>
<dbReference type="InterPro" id="IPR037313">
    <property type="entry name" value="PKN_HR1_1"/>
</dbReference>
<feature type="coiled-coil region" evidence="3">
    <location>
        <begin position="145"/>
        <end position="213"/>
    </location>
</feature>
<accession>A0A7R9BEC4</accession>
<protein>
    <recommendedName>
        <fullName evidence="5">REM-1 domain-containing protein</fullName>
    </recommendedName>
</protein>
<evidence type="ECO:0000256" key="2">
    <source>
        <dbReference type="PROSITE-ProRule" id="PRU01207"/>
    </source>
</evidence>
<dbReference type="GO" id="GO:0031267">
    <property type="term" value="F:small GTPase binding"/>
    <property type="evidence" value="ECO:0007669"/>
    <property type="project" value="InterPro"/>
</dbReference>
<dbReference type="InterPro" id="IPR011072">
    <property type="entry name" value="HR1_rho-bd"/>
</dbReference>
<dbReference type="Pfam" id="PF02185">
    <property type="entry name" value="HR1"/>
    <property type="match status" value="1"/>
</dbReference>
<evidence type="ECO:0000313" key="6">
    <source>
        <dbReference type="EMBL" id="CAD7272749.1"/>
    </source>
</evidence>
<keyword evidence="7" id="KW-1185">Reference proteome</keyword>
<dbReference type="OrthoDB" id="63267at2759"/>
<reference evidence="6" key="1">
    <citation type="submission" date="2020-11" db="EMBL/GenBank/DDBJ databases">
        <authorList>
            <person name="Tran Van P."/>
        </authorList>
    </citation>
    <scope>NUCLEOTIDE SEQUENCE</scope>
</reference>
<dbReference type="GO" id="GO:0004674">
    <property type="term" value="F:protein serine/threonine kinase activity"/>
    <property type="evidence" value="ECO:0007669"/>
    <property type="project" value="InterPro"/>
</dbReference>
<sequence length="383" mass="41829">MDAEMSKAPPVCMWESARAAKLGRLMRLNEFRRTRRRLMAGKQMKHLALIELLLPLVGTELAQGLTYQASGGRGNFVFLSDYQLSPLLHDLSSKYGYQPATGELVRDGSCYGMDDNRRLVGRGGPTPPAPALGIARQALCDGASQEQVFQTLQELKERIRKEIRKELKIKEGAENLRRASTDKKSAQNVATMIKQSNNRLEDLKDRKEAAECNEQPAIKVEVIKGETVFPVLSAINFHPLGTHHSLMLADLEEVDSQLLMTRGGERSGGPPTGAAPALGMGGPLPSPVSSLGHSSAYQLGIHPQPSYGGQFAPPARAYFEPSMPTSVSGYSISVIAENPPETLNYGGLSRKAFELRVRDEKRESGADNRAIILFYGVTGSFHL</sequence>
<evidence type="ECO:0000256" key="1">
    <source>
        <dbReference type="ARBA" id="ARBA00022737"/>
    </source>
</evidence>
<dbReference type="SUPFAM" id="SSF46585">
    <property type="entry name" value="HR1 repeat"/>
    <property type="match status" value="1"/>
</dbReference>
<keyword evidence="2 3" id="KW-0175">Coiled coil</keyword>
<proteinExistence type="predicted"/>
<dbReference type="PROSITE" id="PS51860">
    <property type="entry name" value="REM_1"/>
    <property type="match status" value="1"/>
</dbReference>